<evidence type="ECO:0000313" key="2">
    <source>
        <dbReference type="Proteomes" id="UP001519460"/>
    </source>
</evidence>
<protein>
    <submittedName>
        <fullName evidence="1">Uncharacterized protein</fullName>
    </submittedName>
</protein>
<proteinExistence type="predicted"/>
<accession>A0ABD0LCZ0</accession>
<gene>
    <name evidence="1" type="ORF">BaRGS_00011482</name>
</gene>
<evidence type="ECO:0000313" key="1">
    <source>
        <dbReference type="EMBL" id="KAK7497188.1"/>
    </source>
</evidence>
<dbReference type="Proteomes" id="UP001519460">
    <property type="component" value="Unassembled WGS sequence"/>
</dbReference>
<dbReference type="AlphaFoldDB" id="A0ABD0LCZ0"/>
<comment type="caution">
    <text evidence="1">The sequence shown here is derived from an EMBL/GenBank/DDBJ whole genome shotgun (WGS) entry which is preliminary data.</text>
</comment>
<keyword evidence="2" id="KW-1185">Reference proteome</keyword>
<sequence length="93" mass="10911">MTLRNHILSHICSPANTGDTESRRIRSLKPARLLATRRVILWAVQRHYTEKRERRGSIYELRLILRLRLSLEVLGFIRNLQGLSDHGPSLRTR</sequence>
<reference evidence="1 2" key="1">
    <citation type="journal article" date="2023" name="Sci. Data">
        <title>Genome assembly of the Korean intertidal mud-creeper Batillaria attramentaria.</title>
        <authorList>
            <person name="Patra A.K."/>
            <person name="Ho P.T."/>
            <person name="Jun S."/>
            <person name="Lee S.J."/>
            <person name="Kim Y."/>
            <person name="Won Y.J."/>
        </authorList>
    </citation>
    <scope>NUCLEOTIDE SEQUENCE [LARGE SCALE GENOMIC DNA]</scope>
    <source>
        <strain evidence="1">Wonlab-2016</strain>
    </source>
</reference>
<name>A0ABD0LCZ0_9CAEN</name>
<organism evidence="1 2">
    <name type="scientific">Batillaria attramentaria</name>
    <dbReference type="NCBI Taxonomy" id="370345"/>
    <lineage>
        <taxon>Eukaryota</taxon>
        <taxon>Metazoa</taxon>
        <taxon>Spiralia</taxon>
        <taxon>Lophotrochozoa</taxon>
        <taxon>Mollusca</taxon>
        <taxon>Gastropoda</taxon>
        <taxon>Caenogastropoda</taxon>
        <taxon>Sorbeoconcha</taxon>
        <taxon>Cerithioidea</taxon>
        <taxon>Batillariidae</taxon>
        <taxon>Batillaria</taxon>
    </lineage>
</organism>
<dbReference type="EMBL" id="JACVVK020000060">
    <property type="protein sequence ID" value="KAK7497188.1"/>
    <property type="molecule type" value="Genomic_DNA"/>
</dbReference>